<evidence type="ECO:0000256" key="3">
    <source>
        <dbReference type="ARBA" id="ARBA00022840"/>
    </source>
</evidence>
<gene>
    <name evidence="6" type="ORF">PVK37_06740</name>
</gene>
<evidence type="ECO:0000256" key="4">
    <source>
        <dbReference type="SAM" id="MobiDB-lite"/>
    </source>
</evidence>
<feature type="region of interest" description="Disordered" evidence="4">
    <location>
        <begin position="17"/>
        <end position="61"/>
    </location>
</feature>
<feature type="compositionally biased region" description="Low complexity" evidence="4">
    <location>
        <begin position="33"/>
        <end position="57"/>
    </location>
</feature>
<feature type="region of interest" description="Disordered" evidence="4">
    <location>
        <begin position="142"/>
        <end position="164"/>
    </location>
</feature>
<dbReference type="Gene3D" id="2.40.100.10">
    <property type="entry name" value="Cyclophilin-like"/>
    <property type="match status" value="1"/>
</dbReference>
<keyword evidence="3" id="KW-0067">ATP-binding</keyword>
<feature type="compositionally biased region" description="Gly residues" evidence="4">
    <location>
        <begin position="142"/>
        <end position="152"/>
    </location>
</feature>
<proteinExistence type="predicted"/>
<feature type="domain" description="Carboxyltransferase" evidence="5">
    <location>
        <begin position="1"/>
        <end position="283"/>
    </location>
</feature>
<dbReference type="Proteomes" id="UP001219605">
    <property type="component" value="Chromosome"/>
</dbReference>
<evidence type="ECO:0000313" key="7">
    <source>
        <dbReference type="Proteomes" id="UP001219605"/>
    </source>
</evidence>
<keyword evidence="7" id="KW-1185">Reference proteome</keyword>
<dbReference type="InterPro" id="IPR010016">
    <property type="entry name" value="PxpB"/>
</dbReference>
<dbReference type="EMBL" id="CP118615">
    <property type="protein sequence ID" value="WDZ86112.1"/>
    <property type="molecule type" value="Genomic_DNA"/>
</dbReference>
<dbReference type="GO" id="GO:0016787">
    <property type="term" value="F:hydrolase activity"/>
    <property type="evidence" value="ECO:0007669"/>
    <property type="project" value="UniProtKB-KW"/>
</dbReference>
<dbReference type="RefSeq" id="WP_275032896.1">
    <property type="nucleotide sequence ID" value="NZ_CP118615.1"/>
</dbReference>
<dbReference type="PANTHER" id="PTHR34698">
    <property type="entry name" value="5-OXOPROLINASE SUBUNIT B"/>
    <property type="match status" value="1"/>
</dbReference>
<keyword evidence="1" id="KW-0547">Nucleotide-binding</keyword>
<protein>
    <submittedName>
        <fullName evidence="6">Allophanate hydrolase subunit 1</fullName>
    </submittedName>
</protein>
<accession>A0ABY7ZVF9</accession>
<dbReference type="Pfam" id="PF02682">
    <property type="entry name" value="CT_C_D"/>
    <property type="match status" value="1"/>
</dbReference>
<organism evidence="6 7">
    <name type="scientific">Micromonospora cathayae</name>
    <dbReference type="NCBI Taxonomy" id="3028804"/>
    <lineage>
        <taxon>Bacteria</taxon>
        <taxon>Bacillati</taxon>
        <taxon>Actinomycetota</taxon>
        <taxon>Actinomycetes</taxon>
        <taxon>Micromonosporales</taxon>
        <taxon>Micromonosporaceae</taxon>
        <taxon>Micromonospora</taxon>
    </lineage>
</organism>
<dbReference type="SUPFAM" id="SSF50891">
    <property type="entry name" value="Cyclophilin-like"/>
    <property type="match status" value="1"/>
</dbReference>
<evidence type="ECO:0000313" key="6">
    <source>
        <dbReference type="EMBL" id="WDZ86112.1"/>
    </source>
</evidence>
<reference evidence="6 7" key="1">
    <citation type="submission" date="2023-02" db="EMBL/GenBank/DDBJ databases">
        <authorList>
            <person name="Mo P."/>
        </authorList>
    </citation>
    <scope>NUCLEOTIDE SEQUENCE [LARGE SCALE GENOMIC DNA]</scope>
    <source>
        <strain evidence="6 7">HUAS 3</strain>
    </source>
</reference>
<dbReference type="SMART" id="SM00796">
    <property type="entry name" value="AHS1"/>
    <property type="match status" value="1"/>
</dbReference>
<dbReference type="InterPro" id="IPR003833">
    <property type="entry name" value="CT_C_D"/>
</dbReference>
<dbReference type="Gene3D" id="3.30.1360.40">
    <property type="match status" value="1"/>
</dbReference>
<evidence type="ECO:0000256" key="2">
    <source>
        <dbReference type="ARBA" id="ARBA00022801"/>
    </source>
</evidence>
<dbReference type="PANTHER" id="PTHR34698:SF2">
    <property type="entry name" value="5-OXOPROLINASE SUBUNIT B"/>
    <property type="match status" value="1"/>
</dbReference>
<evidence type="ECO:0000259" key="5">
    <source>
        <dbReference type="SMART" id="SM00796"/>
    </source>
</evidence>
<keyword evidence="2 6" id="KW-0378">Hydrolase</keyword>
<name>A0ABY7ZVF9_9ACTN</name>
<sequence>MRIRPVGAHALLLDCAEPEVGSGESGTGDATPEVGSDGELGSGESEVGSVAPEVGSGEDVGSRVEAWRAELWRRREAGELDVVEIVPAATTVLLDGLADPAAAAARIASWAPRPSPAPAVTTPVPAVTAPAVTAPAVTAPGAPGGLGAGPTTGSGPATASWSGIGSGQVRTVEVPVRYDGEDLPVVADHWGVNVAEVVRRLTETAFRVAFCGFAPGFGYLTGLPEQWAVPRLATPRTRVPAGSVALAGRYAGIYPTASPGGWLLVGRTDLPMFDPHADPPATLSPGMQVRLVAA</sequence>
<dbReference type="InterPro" id="IPR029000">
    <property type="entry name" value="Cyclophilin-like_dom_sf"/>
</dbReference>
<evidence type="ECO:0000256" key="1">
    <source>
        <dbReference type="ARBA" id="ARBA00022741"/>
    </source>
</evidence>